<protein>
    <submittedName>
        <fullName evidence="3">Uma2 family endonuclease</fullName>
    </submittedName>
</protein>
<dbReference type="Proteomes" id="UP000564644">
    <property type="component" value="Unassembled WGS sequence"/>
</dbReference>
<accession>A0A7X0VTH0</accession>
<evidence type="ECO:0000259" key="2">
    <source>
        <dbReference type="Pfam" id="PF05685"/>
    </source>
</evidence>
<gene>
    <name evidence="3" type="ORF">H7C18_03415</name>
</gene>
<proteinExistence type="predicted"/>
<comment type="caution">
    <text evidence="3">The sequence shown here is derived from an EMBL/GenBank/DDBJ whole genome shotgun (WGS) entry which is preliminary data.</text>
</comment>
<evidence type="ECO:0000256" key="1">
    <source>
        <dbReference type="SAM" id="MobiDB-lite"/>
    </source>
</evidence>
<dbReference type="Gene3D" id="3.90.1570.10">
    <property type="entry name" value="tt1808, chain A"/>
    <property type="match status" value="1"/>
</dbReference>
<organism evidence="3 4">
    <name type="scientific">Cohnella zeiphila</name>
    <dbReference type="NCBI Taxonomy" id="2761120"/>
    <lineage>
        <taxon>Bacteria</taxon>
        <taxon>Bacillati</taxon>
        <taxon>Bacillota</taxon>
        <taxon>Bacilli</taxon>
        <taxon>Bacillales</taxon>
        <taxon>Paenibacillaceae</taxon>
        <taxon>Cohnella</taxon>
    </lineage>
</organism>
<keyword evidence="3" id="KW-0378">Hydrolase</keyword>
<keyword evidence="3" id="KW-0540">Nuclease</keyword>
<dbReference type="GO" id="GO:0004519">
    <property type="term" value="F:endonuclease activity"/>
    <property type="evidence" value="ECO:0007669"/>
    <property type="project" value="UniProtKB-KW"/>
</dbReference>
<dbReference type="PANTHER" id="PTHR34107">
    <property type="entry name" value="SLL0198 PROTEIN-RELATED"/>
    <property type="match status" value="1"/>
</dbReference>
<keyword evidence="4" id="KW-1185">Reference proteome</keyword>
<dbReference type="CDD" id="cd06260">
    <property type="entry name" value="DUF820-like"/>
    <property type="match status" value="1"/>
</dbReference>
<reference evidence="3 4" key="1">
    <citation type="submission" date="2020-08" db="EMBL/GenBank/DDBJ databases">
        <title>Cohnella phylogeny.</title>
        <authorList>
            <person name="Dunlap C."/>
        </authorList>
    </citation>
    <scope>NUCLEOTIDE SEQUENCE [LARGE SCALE GENOMIC DNA]</scope>
    <source>
        <strain evidence="3 4">CBP 2801</strain>
    </source>
</reference>
<dbReference type="InterPro" id="IPR012296">
    <property type="entry name" value="Nuclease_put_TT1808"/>
</dbReference>
<feature type="compositionally biased region" description="Basic and acidic residues" evidence="1">
    <location>
        <begin position="1"/>
        <end position="21"/>
    </location>
</feature>
<dbReference type="AlphaFoldDB" id="A0A7X0VTH0"/>
<dbReference type="EMBL" id="JACJVO010000003">
    <property type="protein sequence ID" value="MBB6729936.1"/>
    <property type="molecule type" value="Genomic_DNA"/>
</dbReference>
<dbReference type="PANTHER" id="PTHR34107:SF4">
    <property type="entry name" value="SLL1222 PROTEIN"/>
    <property type="match status" value="1"/>
</dbReference>
<dbReference type="InterPro" id="IPR011335">
    <property type="entry name" value="Restrct_endonuc-II-like"/>
</dbReference>
<dbReference type="SUPFAM" id="SSF52980">
    <property type="entry name" value="Restriction endonuclease-like"/>
    <property type="match status" value="1"/>
</dbReference>
<name>A0A7X0VTH0_9BACL</name>
<feature type="domain" description="Putative restriction endonuclease" evidence="2">
    <location>
        <begin position="31"/>
        <end position="186"/>
    </location>
</feature>
<dbReference type="RefSeq" id="WP_185127598.1">
    <property type="nucleotide sequence ID" value="NZ_JACJVO010000003.1"/>
</dbReference>
<dbReference type="Pfam" id="PF05685">
    <property type="entry name" value="Uma2"/>
    <property type="match status" value="1"/>
</dbReference>
<dbReference type="InterPro" id="IPR008538">
    <property type="entry name" value="Uma2"/>
</dbReference>
<feature type="region of interest" description="Disordered" evidence="1">
    <location>
        <begin position="1"/>
        <end position="31"/>
    </location>
</feature>
<evidence type="ECO:0000313" key="3">
    <source>
        <dbReference type="EMBL" id="MBB6729936.1"/>
    </source>
</evidence>
<sequence length="203" mass="23522">MSKKLEETKKRNEADRVREQTEPYPGSEPGEFLGMEEPRFEIVEGVQYEMKPSPTVVHQQISVALTIMLNKTCAANGTILYSPIDVYLDRDNLFQPDLIFILHENAAIIKEKRIEGVPDLVVEILSPSTSRNDKVRKKRQFERFGLKEYWIVDPVHRSIDQFVRTEGKLALFETYVFEGKLTSPFLSCIEIDISRVFPELRED</sequence>
<keyword evidence="3" id="KW-0255">Endonuclease</keyword>
<evidence type="ECO:0000313" key="4">
    <source>
        <dbReference type="Proteomes" id="UP000564644"/>
    </source>
</evidence>